<keyword evidence="2" id="KW-1185">Reference proteome</keyword>
<name>A0ABZ0SC14_9GAMM</name>
<organism evidence="1 2">
    <name type="scientific">Thiorhodovibrio winogradskyi</name>
    <dbReference type="NCBI Taxonomy" id="77007"/>
    <lineage>
        <taxon>Bacteria</taxon>
        <taxon>Pseudomonadati</taxon>
        <taxon>Pseudomonadota</taxon>
        <taxon>Gammaproteobacteria</taxon>
        <taxon>Chromatiales</taxon>
        <taxon>Chromatiaceae</taxon>
        <taxon>Thiorhodovibrio</taxon>
    </lineage>
</organism>
<dbReference type="EMBL" id="CP121472">
    <property type="protein sequence ID" value="WPL18213.1"/>
    <property type="molecule type" value="Genomic_DNA"/>
</dbReference>
<evidence type="ECO:0000313" key="1">
    <source>
        <dbReference type="EMBL" id="WPL18213.1"/>
    </source>
</evidence>
<dbReference type="RefSeq" id="WP_328983989.1">
    <property type="nucleotide sequence ID" value="NZ_CP121472.1"/>
</dbReference>
<evidence type="ECO:0000313" key="2">
    <source>
        <dbReference type="Proteomes" id="UP001432180"/>
    </source>
</evidence>
<protein>
    <submittedName>
        <fullName evidence="1">Uncharacterized protein</fullName>
    </submittedName>
</protein>
<proteinExistence type="predicted"/>
<accession>A0ABZ0SC14</accession>
<sequence>MIKTMHTDFYIADEVAGELFRRAPQQDERSALLERILKDYFQAHPSSQPSDIDLINAHADELNSEAIDVLDYQSVP</sequence>
<reference evidence="1 2" key="1">
    <citation type="journal article" date="2023" name="Microorganisms">
        <title>Thiorhodovibrio frisius and Trv. litoralis spp. nov., Two Novel Members from a Clade of Fastidious Purple Sulfur Bacteria That Exhibit Unique Red-Shifted Light-Harvesting Capabilities.</title>
        <authorList>
            <person name="Methner A."/>
            <person name="Kuzyk S.B."/>
            <person name="Petersen J."/>
            <person name="Bauer S."/>
            <person name="Brinkmann H."/>
            <person name="Sichau K."/>
            <person name="Wanner G."/>
            <person name="Wolf J."/>
            <person name="Neumann-Schaal M."/>
            <person name="Henke P."/>
            <person name="Tank M."/>
            <person name="Sproer C."/>
            <person name="Bunk B."/>
            <person name="Overmann J."/>
        </authorList>
    </citation>
    <scope>NUCLEOTIDE SEQUENCE [LARGE SCALE GENOMIC DNA]</scope>
    <source>
        <strain evidence="1 2">DSM 6702</strain>
    </source>
</reference>
<dbReference type="Proteomes" id="UP001432180">
    <property type="component" value="Chromosome"/>
</dbReference>
<gene>
    <name evidence="1" type="ORF">Thiowin_03272</name>
</gene>